<dbReference type="Pfam" id="PF05899">
    <property type="entry name" value="Cupin_3"/>
    <property type="match status" value="1"/>
</dbReference>
<evidence type="ECO:0000313" key="3">
    <source>
        <dbReference type="Proteomes" id="UP000270411"/>
    </source>
</evidence>
<gene>
    <name evidence="2" type="ORF">EHF44_20770</name>
</gene>
<accession>A0A3G8H5P7</accession>
<proteinExistence type="predicted"/>
<dbReference type="EMBL" id="CP033970">
    <property type="protein sequence ID" value="AZG15873.1"/>
    <property type="molecule type" value="Genomic_DNA"/>
</dbReference>
<dbReference type="Gene3D" id="2.60.120.10">
    <property type="entry name" value="Jelly Rolls"/>
    <property type="match status" value="1"/>
</dbReference>
<dbReference type="InterPro" id="IPR008579">
    <property type="entry name" value="UGlyAH_Cupin_dom"/>
</dbReference>
<protein>
    <submittedName>
        <fullName evidence="2">DUF861 domain-containing protein</fullName>
    </submittedName>
</protein>
<sequence>MCVGAYCGRFRAGTMAMALSRQNPTRGTSMLDTPAAPPRQHPQAGVFGNIGNLPDQPCPIEPDWIRTGAPVTRCRDHSSTQDGSAWTTMWDCTRSTFEWHYQFDEVVVILEGSVRVTDSQGQSRVLAEGDVAFFPYGSSWLWEVDRYVRKVAFCHSPVPRGLRLPVRIARRLARKPGTRHGLLARIGQRLSMTLRRLGALGRTTATVLLCCLPL</sequence>
<reference evidence="3" key="1">
    <citation type="submission" date="2018-11" db="EMBL/GenBank/DDBJ databases">
        <title>FDA dAtabase for Regulatory Grade micrObial Sequences (FDA-ARGOS): Supporting development and validation of Infectious Disease Dx tests.</title>
        <authorList>
            <person name="Goldberg B."/>
            <person name="Campos J."/>
            <person name="Tallon L."/>
            <person name="Sadzewicz L."/>
            <person name="Zhao X."/>
            <person name="Vavikolanu K."/>
            <person name="Mehta A."/>
            <person name="Aluvathingal J."/>
            <person name="Nadendla S."/>
            <person name="Geyer C."/>
            <person name="Nandy P."/>
            <person name="Yan Y."/>
            <person name="Sichtig H."/>
        </authorList>
    </citation>
    <scope>NUCLEOTIDE SEQUENCE [LARGE SCALE GENOMIC DNA]</scope>
    <source>
        <strain evidence="3">FDAARGOS_614</strain>
    </source>
</reference>
<evidence type="ECO:0000259" key="1">
    <source>
        <dbReference type="Pfam" id="PF05899"/>
    </source>
</evidence>
<dbReference type="Proteomes" id="UP000270411">
    <property type="component" value="Chromosome 2"/>
</dbReference>
<feature type="domain" description="(S)-ureidoglycine aminohydrolase cupin" evidence="1">
    <location>
        <begin position="81"/>
        <end position="151"/>
    </location>
</feature>
<dbReference type="PANTHER" id="PTHR40943">
    <property type="entry name" value="CYTOPLASMIC PROTEIN-RELATED"/>
    <property type="match status" value="1"/>
</dbReference>
<dbReference type="OrthoDB" id="9799053at2"/>
<name>A0A3G8H5P7_9BURK</name>
<dbReference type="PANTHER" id="PTHR40943:SF1">
    <property type="entry name" value="CYTOPLASMIC PROTEIN"/>
    <property type="match status" value="1"/>
</dbReference>
<dbReference type="AlphaFoldDB" id="A0A3G8H5P7"/>
<evidence type="ECO:0000313" key="2">
    <source>
        <dbReference type="EMBL" id="AZG15873.1"/>
    </source>
</evidence>
<dbReference type="CDD" id="cd02227">
    <property type="entry name" value="cupin_TM1112-like"/>
    <property type="match status" value="1"/>
</dbReference>
<dbReference type="KEGG" id="cpau:EHF44_20770"/>
<organism evidence="2 3">
    <name type="scientific">Cupriavidus pauculus</name>
    <dbReference type="NCBI Taxonomy" id="82633"/>
    <lineage>
        <taxon>Bacteria</taxon>
        <taxon>Pseudomonadati</taxon>
        <taxon>Pseudomonadota</taxon>
        <taxon>Betaproteobacteria</taxon>
        <taxon>Burkholderiales</taxon>
        <taxon>Burkholderiaceae</taxon>
        <taxon>Cupriavidus</taxon>
    </lineage>
</organism>
<dbReference type="InterPro" id="IPR011051">
    <property type="entry name" value="RmlC_Cupin_sf"/>
</dbReference>
<dbReference type="SUPFAM" id="SSF51182">
    <property type="entry name" value="RmlC-like cupins"/>
    <property type="match status" value="1"/>
</dbReference>
<dbReference type="InterPro" id="IPR014710">
    <property type="entry name" value="RmlC-like_jellyroll"/>
</dbReference>